<name>A0ABW0E7F4_9BACT</name>
<evidence type="ECO:0008006" key="4">
    <source>
        <dbReference type="Google" id="ProtNLM"/>
    </source>
</evidence>
<evidence type="ECO:0000256" key="1">
    <source>
        <dbReference type="SAM" id="Phobius"/>
    </source>
</evidence>
<feature type="transmembrane region" description="Helical" evidence="1">
    <location>
        <begin position="280"/>
        <end position="302"/>
    </location>
</feature>
<gene>
    <name evidence="2" type="ORF">ACFPIB_02690</name>
</gene>
<feature type="transmembrane region" description="Helical" evidence="1">
    <location>
        <begin position="467"/>
        <end position="489"/>
    </location>
</feature>
<feature type="transmembrane region" description="Helical" evidence="1">
    <location>
        <begin position="242"/>
        <end position="260"/>
    </location>
</feature>
<evidence type="ECO:0000313" key="2">
    <source>
        <dbReference type="EMBL" id="MFC5269501.1"/>
    </source>
</evidence>
<comment type="caution">
    <text evidence="2">The sequence shown here is derived from an EMBL/GenBank/DDBJ whole genome shotgun (WGS) entry which is preliminary data.</text>
</comment>
<feature type="transmembrane region" description="Helical" evidence="1">
    <location>
        <begin position="437"/>
        <end position="460"/>
    </location>
</feature>
<feature type="transmembrane region" description="Helical" evidence="1">
    <location>
        <begin position="407"/>
        <end position="425"/>
    </location>
</feature>
<dbReference type="EMBL" id="JBHSKT010000001">
    <property type="protein sequence ID" value="MFC5269501.1"/>
    <property type="molecule type" value="Genomic_DNA"/>
</dbReference>
<keyword evidence="1" id="KW-0472">Membrane</keyword>
<sequence>MLSSLRQQFFFSLIFLLLCGGFVWLLFLFHNPEDVAVLGEITYFEPGQKVTLPVQVVSQTTFNLIRIAYPVLCILFGAILLAFFQDELIALPQKAGRLSKKVFLIIQQEINSLSTIEKIIAGLTFLLIIAERLYYLFQFPIHTDEAATYFLFIQNGIFATATFYPIPNNHLLQNLLAWTLTSLFSEPFWILRLPPLLLSLLLTFSGFLFIKRFSDFTTAYLAAGLFGFGCFTLFLATQGRGYILLTLLAVLAFGSIIRALQTGKAFYWTIFSMLSALGFYTVPTFLYPFAVCVFVAGIYILLQKKWQQIPKMVLAGFTALAGTLILYAPLLLVSGFDALFGNKYLRQLTPEQFSEQLPLYLREGQGFLMGGKFGGGILFFYFSMSALLLLFLFRNRPWLKKYLPKQSNWLIGFALAASVVVYGFMRAQLLLPPPRVLFFKSFFDYLGAALVIGFLLKFLVRNLQLRAVAMFFGALIFAGFQVSAAEFFLKDYPQPYYNFPALVMQIQQSNAKKVYVEEPFYQLFLEYEYARFGKKVQIDNVVTDKTEKYDYVVIELQKKFPETIADSLYREVYKDELVRAFVPKK</sequence>
<keyword evidence="1" id="KW-0812">Transmembrane</keyword>
<evidence type="ECO:0000313" key="3">
    <source>
        <dbReference type="Proteomes" id="UP001596161"/>
    </source>
</evidence>
<feature type="transmembrane region" description="Helical" evidence="1">
    <location>
        <begin position="188"/>
        <end position="210"/>
    </location>
</feature>
<organism evidence="2 3">
    <name type="scientific">Adhaeribacter terreus</name>
    <dbReference type="NCBI Taxonomy" id="529703"/>
    <lineage>
        <taxon>Bacteria</taxon>
        <taxon>Pseudomonadati</taxon>
        <taxon>Bacteroidota</taxon>
        <taxon>Cytophagia</taxon>
        <taxon>Cytophagales</taxon>
        <taxon>Hymenobacteraceae</taxon>
        <taxon>Adhaeribacter</taxon>
    </lineage>
</organism>
<accession>A0ABW0E7F4</accession>
<proteinExistence type="predicted"/>
<feature type="transmembrane region" description="Helical" evidence="1">
    <location>
        <begin position="67"/>
        <end position="84"/>
    </location>
</feature>
<reference evidence="3" key="1">
    <citation type="journal article" date="2019" name="Int. J. Syst. Evol. Microbiol.">
        <title>The Global Catalogue of Microorganisms (GCM) 10K type strain sequencing project: providing services to taxonomists for standard genome sequencing and annotation.</title>
        <authorList>
            <consortium name="The Broad Institute Genomics Platform"/>
            <consortium name="The Broad Institute Genome Sequencing Center for Infectious Disease"/>
            <person name="Wu L."/>
            <person name="Ma J."/>
        </authorList>
    </citation>
    <scope>NUCLEOTIDE SEQUENCE [LARGE SCALE GENOMIC DNA]</scope>
    <source>
        <strain evidence="3">KACC 12602</strain>
    </source>
</reference>
<dbReference type="Proteomes" id="UP001596161">
    <property type="component" value="Unassembled WGS sequence"/>
</dbReference>
<keyword evidence="1" id="KW-1133">Transmembrane helix</keyword>
<feature type="transmembrane region" description="Helical" evidence="1">
    <location>
        <begin position="9"/>
        <end position="29"/>
    </location>
</feature>
<feature type="transmembrane region" description="Helical" evidence="1">
    <location>
        <begin position="216"/>
        <end position="235"/>
    </location>
</feature>
<feature type="transmembrane region" description="Helical" evidence="1">
    <location>
        <begin position="119"/>
        <end position="137"/>
    </location>
</feature>
<dbReference type="RefSeq" id="WP_378015877.1">
    <property type="nucleotide sequence ID" value="NZ_JBHSKT010000001.1"/>
</dbReference>
<feature type="transmembrane region" description="Helical" evidence="1">
    <location>
        <begin position="149"/>
        <end position="167"/>
    </location>
</feature>
<feature type="transmembrane region" description="Helical" evidence="1">
    <location>
        <begin position="373"/>
        <end position="395"/>
    </location>
</feature>
<protein>
    <recommendedName>
        <fullName evidence="4">Glycosyltransferase RgtA/B/C/D-like domain-containing protein</fullName>
    </recommendedName>
</protein>
<keyword evidence="3" id="KW-1185">Reference proteome</keyword>
<feature type="transmembrane region" description="Helical" evidence="1">
    <location>
        <begin position="314"/>
        <end position="336"/>
    </location>
</feature>